<evidence type="ECO:0000313" key="3">
    <source>
        <dbReference type="Proteomes" id="UP000236161"/>
    </source>
</evidence>
<organism evidence="2 3">
    <name type="scientific">Apostasia shenzhenica</name>
    <dbReference type="NCBI Taxonomy" id="1088818"/>
    <lineage>
        <taxon>Eukaryota</taxon>
        <taxon>Viridiplantae</taxon>
        <taxon>Streptophyta</taxon>
        <taxon>Embryophyta</taxon>
        <taxon>Tracheophyta</taxon>
        <taxon>Spermatophyta</taxon>
        <taxon>Magnoliopsida</taxon>
        <taxon>Liliopsida</taxon>
        <taxon>Asparagales</taxon>
        <taxon>Orchidaceae</taxon>
        <taxon>Apostasioideae</taxon>
        <taxon>Apostasia</taxon>
    </lineage>
</organism>
<evidence type="ECO:0000313" key="2">
    <source>
        <dbReference type="EMBL" id="PKA65262.1"/>
    </source>
</evidence>
<reference evidence="2 3" key="1">
    <citation type="journal article" date="2017" name="Nature">
        <title>The Apostasia genome and the evolution of orchids.</title>
        <authorList>
            <person name="Zhang G.Q."/>
            <person name="Liu K.W."/>
            <person name="Li Z."/>
            <person name="Lohaus R."/>
            <person name="Hsiao Y.Y."/>
            <person name="Niu S.C."/>
            <person name="Wang J.Y."/>
            <person name="Lin Y.C."/>
            <person name="Xu Q."/>
            <person name="Chen L.J."/>
            <person name="Yoshida K."/>
            <person name="Fujiwara S."/>
            <person name="Wang Z.W."/>
            <person name="Zhang Y.Q."/>
            <person name="Mitsuda N."/>
            <person name="Wang M."/>
            <person name="Liu G.H."/>
            <person name="Pecoraro L."/>
            <person name="Huang H.X."/>
            <person name="Xiao X.J."/>
            <person name="Lin M."/>
            <person name="Wu X.Y."/>
            <person name="Wu W.L."/>
            <person name="Chen Y.Y."/>
            <person name="Chang S.B."/>
            <person name="Sakamoto S."/>
            <person name="Ohme-Takagi M."/>
            <person name="Yagi M."/>
            <person name="Zeng S.J."/>
            <person name="Shen C.Y."/>
            <person name="Yeh C.M."/>
            <person name="Luo Y.B."/>
            <person name="Tsai W.C."/>
            <person name="Van de Peer Y."/>
            <person name="Liu Z.J."/>
        </authorList>
    </citation>
    <scope>NUCLEOTIDE SEQUENCE [LARGE SCALE GENOMIC DNA]</scope>
    <source>
        <strain evidence="3">cv. Shenzhen</strain>
        <tissue evidence="2">Stem</tissue>
    </source>
</reference>
<accession>A0A2I0BBU7</accession>
<name>A0A2I0BBU7_9ASPA</name>
<sequence>MNRFVAFRCDGAHQMVIELTPCHGHCYPGDGAALVVATSEATSATERAQVPWKGAPGRVRAPYGPHPAATRGAVAESGCLGMQPKSGGGKRVGVGDAPRPDAERRRAGPPLGSRRWPLPAVAPAGARAFDAQGHTADAVGCTGACALRRASRGSVMLSLPARGLPIRPVLKHGPRSLTCVRADGCESPEGARKLMRGIPIRGAPRTDPDLM</sequence>
<dbReference type="Proteomes" id="UP000236161">
    <property type="component" value="Unassembled WGS sequence"/>
</dbReference>
<dbReference type="EMBL" id="KZ451895">
    <property type="protein sequence ID" value="PKA65262.1"/>
    <property type="molecule type" value="Genomic_DNA"/>
</dbReference>
<proteinExistence type="predicted"/>
<feature type="region of interest" description="Disordered" evidence="1">
    <location>
        <begin position="78"/>
        <end position="117"/>
    </location>
</feature>
<dbReference type="OrthoDB" id="786803at2759"/>
<evidence type="ECO:0000256" key="1">
    <source>
        <dbReference type="SAM" id="MobiDB-lite"/>
    </source>
</evidence>
<gene>
    <name evidence="2" type="ORF">AXF42_Ash005594</name>
</gene>
<keyword evidence="3" id="KW-1185">Reference proteome</keyword>
<dbReference type="AlphaFoldDB" id="A0A2I0BBU7"/>
<protein>
    <submittedName>
        <fullName evidence="2">Uncharacterized protein</fullName>
    </submittedName>
</protein>